<dbReference type="AlphaFoldDB" id="F4CEJ2"/>
<dbReference type="EMBL" id="CP002584">
    <property type="protein sequence ID" value="ADZ76687.1"/>
    <property type="molecule type" value="Genomic_DNA"/>
</dbReference>
<organism evidence="1">
    <name type="scientific">Sphingobacterium sp. (strain 21)</name>
    <dbReference type="NCBI Taxonomy" id="743722"/>
    <lineage>
        <taxon>Bacteria</taxon>
        <taxon>Pseudomonadati</taxon>
        <taxon>Bacteroidota</taxon>
        <taxon>Sphingobacteriia</taxon>
        <taxon>Sphingobacteriales</taxon>
        <taxon>Sphingobacteriaceae</taxon>
        <taxon>Sphingobacterium</taxon>
    </lineage>
</organism>
<protein>
    <submittedName>
        <fullName evidence="1">Uncharacterized protein</fullName>
    </submittedName>
</protein>
<dbReference type="STRING" id="743722.Sph21_0095"/>
<dbReference type="InterPro" id="IPR048012">
    <property type="entry name" value="BfmA-like_N"/>
</dbReference>
<sequence length="184" mass="21532">MVRQDENTRSVRFSGQVDERLNKLALKLGRTKRMLVIQMIDYFYRSKKDPADLNDEILKKELSAGVSRILSFIRQQESDLLAPAYAETVKVMKILVYQQASISEIRDLQKETDQKHSEYLQWLKGIATVLNKMHEAQEDRKALKKKSRDILEYYIVQRESLGWTASQNKKDELAAHCRRSLDNL</sequence>
<reference evidence="1" key="1">
    <citation type="submission" date="2011-03" db="EMBL/GenBank/DDBJ databases">
        <title>Complete sequence of Sphingobacterium sp. 21.</title>
        <authorList>
            <consortium name="US DOE Joint Genome Institute"/>
            <person name="Lucas S."/>
            <person name="Copeland A."/>
            <person name="Lapidus A."/>
            <person name="Cheng J.-F."/>
            <person name="Goodwin L."/>
            <person name="Pitluck S."/>
            <person name="Davenport K."/>
            <person name="Detter J.C."/>
            <person name="Han C."/>
            <person name="Tapia R."/>
            <person name="Land M."/>
            <person name="Hauser L."/>
            <person name="Kyrpides N."/>
            <person name="Ivanova N."/>
            <person name="Ovchinnikova G."/>
            <person name="Pagani I."/>
            <person name="Siebers A.K."/>
            <person name="Allgaier M."/>
            <person name="Thelen M.P."/>
            <person name="Hugenholtz P."/>
            <person name="Woyke T."/>
        </authorList>
    </citation>
    <scope>NUCLEOTIDE SEQUENCE</scope>
    <source>
        <strain evidence="1">21</strain>
    </source>
</reference>
<accession>F4CEJ2</accession>
<dbReference type="NCBIfam" id="NF041200">
    <property type="entry name" value="mob_BfmA_Nterm"/>
    <property type="match status" value="1"/>
</dbReference>
<evidence type="ECO:0000313" key="1">
    <source>
        <dbReference type="EMBL" id="ADZ76687.1"/>
    </source>
</evidence>
<proteinExistence type="predicted"/>
<dbReference type="PATRIC" id="fig|743722.3.peg.101"/>
<dbReference type="eggNOG" id="ENOG502ZC9T">
    <property type="taxonomic scope" value="Bacteria"/>
</dbReference>
<dbReference type="HOGENOM" id="CLU_1480526_0_0_10"/>
<dbReference type="KEGG" id="shg:Sph21_0095"/>
<dbReference type="OrthoDB" id="944975at2"/>
<name>F4CEJ2_SPHS2</name>
<gene>
    <name evidence="1" type="ordered locus">Sph21_0095</name>
</gene>